<organism evidence="1 2">
    <name type="scientific">Coccomyxa viridis</name>
    <dbReference type="NCBI Taxonomy" id="1274662"/>
    <lineage>
        <taxon>Eukaryota</taxon>
        <taxon>Viridiplantae</taxon>
        <taxon>Chlorophyta</taxon>
        <taxon>core chlorophytes</taxon>
        <taxon>Trebouxiophyceae</taxon>
        <taxon>Trebouxiophyceae incertae sedis</taxon>
        <taxon>Coccomyxaceae</taxon>
        <taxon>Coccomyxa</taxon>
    </lineage>
</organism>
<evidence type="ECO:0000313" key="1">
    <source>
        <dbReference type="EMBL" id="CAK0782105.1"/>
    </source>
</evidence>
<name>A0AAV1I816_9CHLO</name>
<sequence>MSCNVSTAEFEPVVSFNALKRARTTIEDFALTYFPYHGLKVPEDFFKYIDILVYVEGTIYHIDESNERLSKRGISLEHAHAEALQTLRQVLVQQGLWTEAIAAELEKGVAYWRAERDICKRLSVHASAPAGHPDEPCISIEEVHAASQSKSFDYRVLNLLLFGLRKELPQPELLAFLRVDEHLVDIGDDLVDYEEDVLENCFNIYRGYVHVYRGDAPERLMRRIAELEAEHARLLAALPAHQRAHFRQRHASASSVPGSGNWSIPALILNDSQYRMRVCDSK</sequence>
<protein>
    <submittedName>
        <fullName evidence="1">Uncharacterized protein</fullName>
    </submittedName>
</protein>
<accession>A0AAV1I816</accession>
<proteinExistence type="predicted"/>
<dbReference type="PANTHER" id="PTHR35754:SF2">
    <property type="entry name" value="ATP SYNTHASE SUBUNIT B"/>
    <property type="match status" value="1"/>
</dbReference>
<dbReference type="PANTHER" id="PTHR35754">
    <property type="entry name" value="ATP SYNTHASE SUBUNIT B"/>
    <property type="match status" value="1"/>
</dbReference>
<comment type="caution">
    <text evidence="1">The sequence shown here is derived from an EMBL/GenBank/DDBJ whole genome shotgun (WGS) entry which is preliminary data.</text>
</comment>
<evidence type="ECO:0000313" key="2">
    <source>
        <dbReference type="Proteomes" id="UP001314263"/>
    </source>
</evidence>
<gene>
    <name evidence="1" type="ORF">CVIRNUC_005561</name>
</gene>
<keyword evidence="2" id="KW-1185">Reference proteome</keyword>
<dbReference type="AlphaFoldDB" id="A0AAV1I816"/>
<dbReference type="Proteomes" id="UP001314263">
    <property type="component" value="Unassembled WGS sequence"/>
</dbReference>
<reference evidence="1 2" key="1">
    <citation type="submission" date="2023-10" db="EMBL/GenBank/DDBJ databases">
        <authorList>
            <person name="Maclean D."/>
            <person name="Macfadyen A."/>
        </authorList>
    </citation>
    <scope>NUCLEOTIDE SEQUENCE [LARGE SCALE GENOMIC DNA]</scope>
</reference>
<dbReference type="EMBL" id="CAUYUE010000006">
    <property type="protein sequence ID" value="CAK0782105.1"/>
    <property type="molecule type" value="Genomic_DNA"/>
</dbReference>